<dbReference type="EMBL" id="DTHB01000042">
    <property type="protein sequence ID" value="HGB14686.1"/>
    <property type="molecule type" value="Genomic_DNA"/>
</dbReference>
<dbReference type="Pfam" id="PF00156">
    <property type="entry name" value="Pribosyltran"/>
    <property type="match status" value="1"/>
</dbReference>
<gene>
    <name evidence="2" type="ORF">ENV62_05560</name>
</gene>
<organism evidence="2">
    <name type="scientific">Desulfobacca acetoxidans</name>
    <dbReference type="NCBI Taxonomy" id="60893"/>
    <lineage>
        <taxon>Bacteria</taxon>
        <taxon>Pseudomonadati</taxon>
        <taxon>Thermodesulfobacteriota</taxon>
        <taxon>Desulfobaccia</taxon>
        <taxon>Desulfobaccales</taxon>
        <taxon>Desulfobaccaceae</taxon>
        <taxon>Desulfobacca</taxon>
    </lineage>
</organism>
<keyword evidence="2" id="KW-0328">Glycosyltransferase</keyword>
<keyword evidence="2" id="KW-0808">Transferase</keyword>
<dbReference type="AlphaFoldDB" id="A0A7C3SIY9"/>
<dbReference type="GO" id="GO:0016757">
    <property type="term" value="F:glycosyltransferase activity"/>
    <property type="evidence" value="ECO:0007669"/>
    <property type="project" value="UniProtKB-KW"/>
</dbReference>
<dbReference type="Gene3D" id="3.30.1310.20">
    <property type="entry name" value="PRTase-like"/>
    <property type="match status" value="1"/>
</dbReference>
<comment type="caution">
    <text evidence="2">The sequence shown here is derived from an EMBL/GenBank/DDBJ whole genome shotgun (WGS) entry which is preliminary data.</text>
</comment>
<dbReference type="InterPro" id="IPR000836">
    <property type="entry name" value="PRTase_dom"/>
</dbReference>
<dbReference type="Gene3D" id="3.40.50.2020">
    <property type="match status" value="1"/>
</dbReference>
<evidence type="ECO:0000259" key="1">
    <source>
        <dbReference type="Pfam" id="PF00156"/>
    </source>
</evidence>
<evidence type="ECO:0000313" key="2">
    <source>
        <dbReference type="EMBL" id="HGB14686.1"/>
    </source>
</evidence>
<feature type="domain" description="Phosphoribosyltransferase" evidence="1">
    <location>
        <begin position="25"/>
        <end position="182"/>
    </location>
</feature>
<name>A0A7C3SIY9_9BACT</name>
<accession>A0A7C3SIY9</accession>
<sequence length="228" mass="24825">MGKLIEDPALRDKVYVFRDRSDAGRRLAQMLADYRGTGVRLFAIPAGGVPVGAEIARSLGIPLDLVIVRKVQLPWTTEAGFGALDPDGQAVFNEQLIERAGLSRQQIEAQVQKTLASLKQREARLRSGRPYPDLTGQTVIIVDDGLASGYTMRAAIRFLKGKGATRIMVAVPTASARTVQDLLPLVDTLVCLNVRGGWSFAVADAYENWYDLEETEVLEILDSLASPG</sequence>
<proteinExistence type="predicted"/>
<dbReference type="InterPro" id="IPR029057">
    <property type="entry name" value="PRTase-like"/>
</dbReference>
<protein>
    <submittedName>
        <fullName evidence="2">Phosphoribosyltransferase</fullName>
    </submittedName>
</protein>
<dbReference type="SUPFAM" id="SSF53271">
    <property type="entry name" value="PRTase-like"/>
    <property type="match status" value="1"/>
</dbReference>
<reference evidence="2" key="1">
    <citation type="journal article" date="2020" name="mSystems">
        <title>Genome- and Community-Level Interaction Insights into Carbon Utilization and Element Cycling Functions of Hydrothermarchaeota in Hydrothermal Sediment.</title>
        <authorList>
            <person name="Zhou Z."/>
            <person name="Liu Y."/>
            <person name="Xu W."/>
            <person name="Pan J."/>
            <person name="Luo Z.H."/>
            <person name="Li M."/>
        </authorList>
    </citation>
    <scope>NUCLEOTIDE SEQUENCE [LARGE SCALE GENOMIC DNA]</scope>
    <source>
        <strain evidence="2">SpSt-776</strain>
    </source>
</reference>
<dbReference type="CDD" id="cd06223">
    <property type="entry name" value="PRTases_typeI"/>
    <property type="match status" value="1"/>
</dbReference>